<keyword evidence="2" id="KW-0560">Oxidoreductase</keyword>
<reference evidence="4" key="1">
    <citation type="submission" date="2022-10" db="EMBL/GenBank/DDBJ databases">
        <title>The complete genomes of actinobacterial strains from the NBC collection.</title>
        <authorList>
            <person name="Joergensen T.S."/>
            <person name="Alvarez Arevalo M."/>
            <person name="Sterndorff E.B."/>
            <person name="Faurdal D."/>
            <person name="Vuksanovic O."/>
            <person name="Mourched A.-S."/>
            <person name="Charusanti P."/>
            <person name="Shaw S."/>
            <person name="Blin K."/>
            <person name="Weber T."/>
        </authorList>
    </citation>
    <scope>NUCLEOTIDE SEQUENCE</scope>
    <source>
        <strain evidence="4">NBC_00119</strain>
    </source>
</reference>
<dbReference type="Gene3D" id="2.30.110.10">
    <property type="entry name" value="Electron Transport, Fmn-binding Protein, Chain A"/>
    <property type="match status" value="1"/>
</dbReference>
<dbReference type="GO" id="GO:0042602">
    <property type="term" value="F:riboflavin reductase (NADPH) activity"/>
    <property type="evidence" value="ECO:0007669"/>
    <property type="project" value="TreeGrafter"/>
</dbReference>
<dbReference type="InterPro" id="IPR012349">
    <property type="entry name" value="Split_barrel_FMN-bd"/>
</dbReference>
<feature type="domain" description="Flavin reductase like" evidence="3">
    <location>
        <begin position="31"/>
        <end position="174"/>
    </location>
</feature>
<dbReference type="SMART" id="SM00903">
    <property type="entry name" value="Flavin_Reduct"/>
    <property type="match status" value="1"/>
</dbReference>
<dbReference type="PANTHER" id="PTHR30466:SF11">
    <property type="entry name" value="FLAVIN-DEPENDENT MONOOXYGENASE, REDUCTASE SUBUNIT HSAB"/>
    <property type="match status" value="1"/>
</dbReference>
<dbReference type="InterPro" id="IPR050268">
    <property type="entry name" value="NADH-dep_flavin_reductase"/>
</dbReference>
<accession>A0AAU1U2X6</accession>
<dbReference type="SUPFAM" id="SSF50475">
    <property type="entry name" value="FMN-binding split barrel"/>
    <property type="match status" value="1"/>
</dbReference>
<protein>
    <submittedName>
        <fullName evidence="4">Flavin reductase family protein</fullName>
    </submittedName>
</protein>
<organism evidence="4">
    <name type="scientific">Streptomyces sp. NBC_00119</name>
    <dbReference type="NCBI Taxonomy" id="2975659"/>
    <lineage>
        <taxon>Bacteria</taxon>
        <taxon>Bacillati</taxon>
        <taxon>Actinomycetota</taxon>
        <taxon>Actinomycetes</taxon>
        <taxon>Kitasatosporales</taxon>
        <taxon>Streptomycetaceae</taxon>
        <taxon>Streptomyces</taxon>
    </lineage>
</organism>
<name>A0AAU1U2X6_9ACTN</name>
<dbReference type="Pfam" id="PF01613">
    <property type="entry name" value="Flavin_Reduct"/>
    <property type="match status" value="1"/>
</dbReference>
<sequence length="189" mass="20392">MKTATMQTTTPVPTTKQSGLAADATDYRRVLGHVPTSVAVVTASARSGPVGMTVGSFTSVSLDPPLIAFFVDRSSSTWPRLYEASHFGVNILGHNHSELCKAFSRRGQDRFLDLDWHMSARGLPLLDEAIVTLECTRFKVDLIGDHYQVVGRVESLELRATDPPLIFLRGGFLDLSASGAASGRDEGDG</sequence>
<comment type="similarity">
    <text evidence="1">Belongs to the non-flavoprotein flavin reductase family.</text>
</comment>
<dbReference type="EMBL" id="CP108195">
    <property type="protein sequence ID" value="WTS11951.1"/>
    <property type="molecule type" value="Genomic_DNA"/>
</dbReference>
<dbReference type="PANTHER" id="PTHR30466">
    <property type="entry name" value="FLAVIN REDUCTASE"/>
    <property type="match status" value="1"/>
</dbReference>
<evidence type="ECO:0000256" key="1">
    <source>
        <dbReference type="ARBA" id="ARBA00008898"/>
    </source>
</evidence>
<dbReference type="InterPro" id="IPR002563">
    <property type="entry name" value="Flavin_Rdtase-like_dom"/>
</dbReference>
<proteinExistence type="inferred from homology"/>
<evidence type="ECO:0000259" key="3">
    <source>
        <dbReference type="SMART" id="SM00903"/>
    </source>
</evidence>
<dbReference type="GO" id="GO:0010181">
    <property type="term" value="F:FMN binding"/>
    <property type="evidence" value="ECO:0007669"/>
    <property type="project" value="InterPro"/>
</dbReference>
<evidence type="ECO:0000313" key="4">
    <source>
        <dbReference type="EMBL" id="WTS11951.1"/>
    </source>
</evidence>
<dbReference type="AlphaFoldDB" id="A0AAU1U2X6"/>
<evidence type="ECO:0000256" key="2">
    <source>
        <dbReference type="ARBA" id="ARBA00023002"/>
    </source>
</evidence>
<gene>
    <name evidence="4" type="ORF">OHU69_13460</name>
</gene>